<organism evidence="14 15">
    <name type="scientific">Engystomops pustulosus</name>
    <name type="common">Tungara frog</name>
    <name type="synonym">Physalaemus pustulosus</name>
    <dbReference type="NCBI Taxonomy" id="76066"/>
    <lineage>
        <taxon>Eukaryota</taxon>
        <taxon>Metazoa</taxon>
        <taxon>Chordata</taxon>
        <taxon>Craniata</taxon>
        <taxon>Vertebrata</taxon>
        <taxon>Euteleostomi</taxon>
        <taxon>Amphibia</taxon>
        <taxon>Batrachia</taxon>
        <taxon>Anura</taxon>
        <taxon>Neobatrachia</taxon>
        <taxon>Hyloidea</taxon>
        <taxon>Leptodactylidae</taxon>
        <taxon>Leiuperinae</taxon>
        <taxon>Engystomops</taxon>
    </lineage>
</organism>
<reference evidence="14" key="1">
    <citation type="thesis" date="2020" institute="ProQuest LLC" country="789 East Eisenhower Parkway, Ann Arbor, MI, USA">
        <title>Comparative Genomics and Chromosome Evolution.</title>
        <authorList>
            <person name="Mudd A.B."/>
        </authorList>
    </citation>
    <scope>NUCLEOTIDE SEQUENCE</scope>
    <source>
        <strain evidence="14">237g6f4</strain>
        <tissue evidence="14">Blood</tissue>
    </source>
</reference>
<evidence type="ECO:0000256" key="3">
    <source>
        <dbReference type="ARBA" id="ARBA00004245"/>
    </source>
</evidence>
<comment type="subcellular location">
    <subcellularLocation>
        <location evidence="2">Cell membrane</location>
    </subcellularLocation>
    <subcellularLocation>
        <location evidence="3">Cytoplasm</location>
        <location evidence="3">Cytoskeleton</location>
    </subcellularLocation>
    <subcellularLocation>
        <location evidence="1">Nucleus</location>
    </subcellularLocation>
</comment>
<dbReference type="GO" id="GO:0005856">
    <property type="term" value="C:cytoskeleton"/>
    <property type="evidence" value="ECO:0007669"/>
    <property type="project" value="UniProtKB-SubCell"/>
</dbReference>
<dbReference type="AlphaFoldDB" id="A0AAV6Z0Y0"/>
<dbReference type="GO" id="GO:0030041">
    <property type="term" value="P:actin filament polymerization"/>
    <property type="evidence" value="ECO:0007669"/>
    <property type="project" value="TreeGrafter"/>
</dbReference>
<accession>A0AAV6Z0Y0</accession>
<sequence length="210" mass="23091">MTARKNKLNLLRPMTLSVIPRFTEAVDGQTLVAIDTALLPGTRRSLCTGEETEPQASYPMASGGTTKVEICEPTEQPSASPEALEFMSSVGLDELRLCQFPESLQSLSDSFVELGSFTASVQSTYYEQDGPEDQQCLLVHISSQSTVDDVPCGSAITAYISIQLETLEQHHHEFVKLKGHSLDKKTHMRRRGDQMVISRVITEGQVSGEE</sequence>
<keyword evidence="4" id="KW-1003">Cell membrane</keyword>
<feature type="domain" description="Ciliogenesis-associated TTC17-interacting protein N-terminal" evidence="13">
    <location>
        <begin position="82"/>
        <end position="205"/>
    </location>
</feature>
<evidence type="ECO:0000256" key="2">
    <source>
        <dbReference type="ARBA" id="ARBA00004236"/>
    </source>
</evidence>
<dbReference type="GO" id="GO:0005886">
    <property type="term" value="C:plasma membrane"/>
    <property type="evidence" value="ECO:0007669"/>
    <property type="project" value="UniProtKB-SubCell"/>
</dbReference>
<dbReference type="InterPro" id="IPR048777">
    <property type="entry name" value="CATIP_N"/>
</dbReference>
<evidence type="ECO:0000313" key="14">
    <source>
        <dbReference type="EMBL" id="KAG8540950.1"/>
    </source>
</evidence>
<evidence type="ECO:0000256" key="11">
    <source>
        <dbReference type="ARBA" id="ARBA00037938"/>
    </source>
</evidence>
<dbReference type="PANTHER" id="PTHR15505:SF3">
    <property type="entry name" value="CILIOGENESIS-ASSOCIATED TTC17-INTERACTING PROTEIN"/>
    <property type="match status" value="1"/>
</dbReference>
<protein>
    <recommendedName>
        <fullName evidence="12">Ciliogenesis-associated TTC17-interacting protein</fullName>
    </recommendedName>
</protein>
<comment type="function">
    <text evidence="10">Plays a role in primary ciliogenesis by modulating actin polymerization.</text>
</comment>
<evidence type="ECO:0000256" key="10">
    <source>
        <dbReference type="ARBA" id="ARBA00037538"/>
    </source>
</evidence>
<dbReference type="GO" id="GO:0044782">
    <property type="term" value="P:cilium organization"/>
    <property type="evidence" value="ECO:0007669"/>
    <property type="project" value="TreeGrafter"/>
</dbReference>
<comment type="similarity">
    <text evidence="11">Belongs to the CATIP family.</text>
</comment>
<dbReference type="PANTHER" id="PTHR15505">
    <property type="entry name" value="RIIA DOMAIN-CONTAINING PROTEIN 1"/>
    <property type="match status" value="1"/>
</dbReference>
<evidence type="ECO:0000259" key="13">
    <source>
        <dbReference type="Pfam" id="PF21772"/>
    </source>
</evidence>
<comment type="caution">
    <text evidence="14">The sequence shown here is derived from an EMBL/GenBank/DDBJ whole genome shotgun (WGS) entry which is preliminary data.</text>
</comment>
<keyword evidence="9" id="KW-0539">Nucleus</keyword>
<evidence type="ECO:0000256" key="7">
    <source>
        <dbReference type="ARBA" id="ARBA00023136"/>
    </source>
</evidence>
<dbReference type="Pfam" id="PF21772">
    <property type="entry name" value="CATIP_N"/>
    <property type="match status" value="1"/>
</dbReference>
<name>A0AAV6Z0Y0_ENGPU</name>
<evidence type="ECO:0000313" key="15">
    <source>
        <dbReference type="Proteomes" id="UP000824782"/>
    </source>
</evidence>
<keyword evidence="7" id="KW-0472">Membrane</keyword>
<gene>
    <name evidence="14" type="ORF">GDO81_030000</name>
</gene>
<dbReference type="GO" id="GO:0005634">
    <property type="term" value="C:nucleus"/>
    <property type="evidence" value="ECO:0007669"/>
    <property type="project" value="UniProtKB-SubCell"/>
</dbReference>
<evidence type="ECO:0000256" key="8">
    <source>
        <dbReference type="ARBA" id="ARBA00023212"/>
    </source>
</evidence>
<dbReference type="EMBL" id="WNYA01008853">
    <property type="protein sequence ID" value="KAG8540950.1"/>
    <property type="molecule type" value="Genomic_DNA"/>
</dbReference>
<evidence type="ECO:0000256" key="6">
    <source>
        <dbReference type="ARBA" id="ARBA00022794"/>
    </source>
</evidence>
<evidence type="ECO:0000256" key="1">
    <source>
        <dbReference type="ARBA" id="ARBA00004123"/>
    </source>
</evidence>
<evidence type="ECO:0000256" key="4">
    <source>
        <dbReference type="ARBA" id="ARBA00022475"/>
    </source>
</evidence>
<evidence type="ECO:0000256" key="12">
    <source>
        <dbReference type="ARBA" id="ARBA00039249"/>
    </source>
</evidence>
<proteinExistence type="inferred from homology"/>
<keyword evidence="6" id="KW-0970">Cilium biogenesis/degradation</keyword>
<keyword evidence="15" id="KW-1185">Reference proteome</keyword>
<dbReference type="Proteomes" id="UP000824782">
    <property type="component" value="Unassembled WGS sequence"/>
</dbReference>
<evidence type="ECO:0000256" key="9">
    <source>
        <dbReference type="ARBA" id="ARBA00023242"/>
    </source>
</evidence>
<keyword evidence="8" id="KW-0206">Cytoskeleton</keyword>
<evidence type="ECO:0000256" key="5">
    <source>
        <dbReference type="ARBA" id="ARBA00022490"/>
    </source>
</evidence>
<keyword evidence="5" id="KW-0963">Cytoplasm</keyword>